<evidence type="ECO:0000256" key="4">
    <source>
        <dbReference type="PROSITE-ProRule" id="PRU10141"/>
    </source>
</evidence>
<name>A0AAU9JDS2_9CILI</name>
<dbReference type="InterPro" id="IPR000719">
    <property type="entry name" value="Prot_kinase_dom"/>
</dbReference>
<dbReference type="InterPro" id="IPR011993">
    <property type="entry name" value="PH-like_dom_sf"/>
</dbReference>
<proteinExistence type="inferred from homology"/>
<dbReference type="PROSITE" id="PS50003">
    <property type="entry name" value="PH_DOMAIN"/>
    <property type="match status" value="1"/>
</dbReference>
<evidence type="ECO:0000313" key="9">
    <source>
        <dbReference type="Proteomes" id="UP001162131"/>
    </source>
</evidence>
<comment type="subunit">
    <text evidence="1">Monomer.</text>
</comment>
<accession>A0AAU9JDS2</accession>
<dbReference type="PROSITE" id="PS00107">
    <property type="entry name" value="PROTEIN_KINASE_ATP"/>
    <property type="match status" value="1"/>
</dbReference>
<dbReference type="EMBL" id="CAJZBQ010000033">
    <property type="protein sequence ID" value="CAG9323222.1"/>
    <property type="molecule type" value="Genomic_DNA"/>
</dbReference>
<evidence type="ECO:0008006" key="10">
    <source>
        <dbReference type="Google" id="ProtNLM"/>
    </source>
</evidence>
<dbReference type="Pfam" id="PF00069">
    <property type="entry name" value="Pkinase"/>
    <property type="match status" value="1"/>
</dbReference>
<dbReference type="PANTHER" id="PTHR24347">
    <property type="entry name" value="SERINE/THREONINE-PROTEIN KINASE"/>
    <property type="match status" value="1"/>
</dbReference>
<dbReference type="SUPFAM" id="SSF56112">
    <property type="entry name" value="Protein kinase-like (PK-like)"/>
    <property type="match status" value="1"/>
</dbReference>
<dbReference type="GO" id="GO:0004674">
    <property type="term" value="F:protein serine/threonine kinase activity"/>
    <property type="evidence" value="ECO:0007669"/>
    <property type="project" value="UniProtKB-KW"/>
</dbReference>
<dbReference type="Gene3D" id="2.30.29.30">
    <property type="entry name" value="Pleckstrin-homology domain (PH domain)/Phosphotyrosine-binding domain (PTB)"/>
    <property type="match status" value="1"/>
</dbReference>
<dbReference type="CDD" id="cd05117">
    <property type="entry name" value="STKc_CAMK"/>
    <property type="match status" value="1"/>
</dbReference>
<dbReference type="InterPro" id="IPR017441">
    <property type="entry name" value="Protein_kinase_ATP_BS"/>
</dbReference>
<evidence type="ECO:0000259" key="6">
    <source>
        <dbReference type="PROSITE" id="PS50003"/>
    </source>
</evidence>
<keyword evidence="5" id="KW-0808">Transferase</keyword>
<organism evidence="8 9">
    <name type="scientific">Blepharisma stoltei</name>
    <dbReference type="NCBI Taxonomy" id="1481888"/>
    <lineage>
        <taxon>Eukaryota</taxon>
        <taxon>Sar</taxon>
        <taxon>Alveolata</taxon>
        <taxon>Ciliophora</taxon>
        <taxon>Postciliodesmatophora</taxon>
        <taxon>Heterotrichea</taxon>
        <taxon>Heterotrichida</taxon>
        <taxon>Blepharismidae</taxon>
        <taxon>Blepharisma</taxon>
    </lineage>
</organism>
<evidence type="ECO:0000256" key="3">
    <source>
        <dbReference type="ARBA" id="ARBA00022840"/>
    </source>
</evidence>
<dbReference type="PROSITE" id="PS50011">
    <property type="entry name" value="PROTEIN_KINASE_DOM"/>
    <property type="match status" value="1"/>
</dbReference>
<keyword evidence="5" id="KW-0723">Serine/threonine-protein kinase</keyword>
<dbReference type="InterPro" id="IPR001849">
    <property type="entry name" value="PH_domain"/>
</dbReference>
<dbReference type="Gene3D" id="1.10.510.10">
    <property type="entry name" value="Transferase(Phosphotransferase) domain 1"/>
    <property type="match status" value="1"/>
</dbReference>
<evidence type="ECO:0000256" key="1">
    <source>
        <dbReference type="ARBA" id="ARBA00011245"/>
    </source>
</evidence>
<dbReference type="SMART" id="SM00220">
    <property type="entry name" value="S_TKc"/>
    <property type="match status" value="1"/>
</dbReference>
<keyword evidence="9" id="KW-1185">Reference proteome</keyword>
<evidence type="ECO:0000256" key="5">
    <source>
        <dbReference type="RuleBase" id="RU000304"/>
    </source>
</evidence>
<comment type="caution">
    <text evidence="8">The sequence shown here is derived from an EMBL/GenBank/DDBJ whole genome shotgun (WGS) entry which is preliminary data.</text>
</comment>
<evidence type="ECO:0000259" key="7">
    <source>
        <dbReference type="PROSITE" id="PS50011"/>
    </source>
</evidence>
<evidence type="ECO:0000256" key="2">
    <source>
        <dbReference type="ARBA" id="ARBA00022741"/>
    </source>
</evidence>
<keyword evidence="2 4" id="KW-0547">Nucleotide-binding</keyword>
<dbReference type="PROSITE" id="PS00108">
    <property type="entry name" value="PROTEIN_KINASE_ST"/>
    <property type="match status" value="1"/>
</dbReference>
<dbReference type="FunFam" id="1.10.510.10:FF:000571">
    <property type="entry name" value="Maternal embryonic leucine zipper kinase"/>
    <property type="match status" value="1"/>
</dbReference>
<dbReference type="InterPro" id="IPR008271">
    <property type="entry name" value="Ser/Thr_kinase_AS"/>
</dbReference>
<feature type="domain" description="PH" evidence="6">
    <location>
        <begin position="34"/>
        <end position="129"/>
    </location>
</feature>
<protein>
    <recommendedName>
        <fullName evidence="10">Protein kinase domain-containing protein</fullName>
    </recommendedName>
</protein>
<dbReference type="AlphaFoldDB" id="A0AAU9JDS2"/>
<dbReference type="GO" id="GO:0005524">
    <property type="term" value="F:ATP binding"/>
    <property type="evidence" value="ECO:0007669"/>
    <property type="project" value="UniProtKB-UniRule"/>
</dbReference>
<keyword evidence="3 4" id="KW-0067">ATP-binding</keyword>
<dbReference type="Proteomes" id="UP001162131">
    <property type="component" value="Unassembled WGS sequence"/>
</dbReference>
<dbReference type="Pfam" id="PF00169">
    <property type="entry name" value="PH"/>
    <property type="match status" value="1"/>
</dbReference>
<gene>
    <name evidence="8" type="ORF">BSTOLATCC_MIC33123</name>
</gene>
<dbReference type="SMART" id="SM00233">
    <property type="entry name" value="PH"/>
    <property type="match status" value="1"/>
</dbReference>
<feature type="binding site" evidence="4">
    <location>
        <position position="166"/>
    </location>
    <ligand>
        <name>ATP</name>
        <dbReference type="ChEBI" id="CHEBI:30616"/>
    </ligand>
</feature>
<dbReference type="SUPFAM" id="SSF50729">
    <property type="entry name" value="PH domain-like"/>
    <property type="match status" value="1"/>
</dbReference>
<dbReference type="InterPro" id="IPR011009">
    <property type="entry name" value="Kinase-like_dom_sf"/>
</dbReference>
<sequence>MPCIFDQPDDDFCETFWAYISRKASDRQKITLNSSCHHGYLTFLHKGNQKRRYFILKDSFLYYCKSYKDLRIIKYTNISWKRLEVFTETQEKLEKFGFKIVGSRGSMDFYVDNEDSLAKWLPSLQQQMINIDIEDDYIFIKEVGKGNFGYVFEGECIENRSKVAIKSITKSMVKRSYLERIVKEIEILRKIRHPYIVNILRVYESEDCVHLVLDYVEGGELYQTILHKSKFSERKVAKFANKFLQLMVFMQEKNIVHRDLKPENILLVNKNRITNFKLCDFGFAEEASDEGLDLVCGSPGYVAPEILNQQKYYFKADVFSLGIILYILLSGRAPFSGIKAAEILKKNKKCHIVFYNKYWRNISPEAAAFVSKLTDISPLSRYSAVEALNDKWLQMNHKKQKFNEAEKTFIPLEIPVVSPQTRDPDWQSGNDKILSIYDMKKLSKNEPLKKLTEMRRPSNTHIKGVIKELRMFDLALMKR</sequence>
<keyword evidence="5" id="KW-0418">Kinase</keyword>
<reference evidence="8" key="1">
    <citation type="submission" date="2021-09" db="EMBL/GenBank/DDBJ databases">
        <authorList>
            <consortium name="AG Swart"/>
            <person name="Singh M."/>
            <person name="Singh A."/>
            <person name="Seah K."/>
            <person name="Emmerich C."/>
        </authorList>
    </citation>
    <scope>NUCLEOTIDE SEQUENCE</scope>
    <source>
        <strain evidence="8">ATCC30299</strain>
    </source>
</reference>
<comment type="similarity">
    <text evidence="5">Belongs to the protein kinase superfamily.</text>
</comment>
<feature type="domain" description="Protein kinase" evidence="7">
    <location>
        <begin position="137"/>
        <end position="393"/>
    </location>
</feature>
<evidence type="ECO:0000313" key="8">
    <source>
        <dbReference type="EMBL" id="CAG9323222.1"/>
    </source>
</evidence>